<dbReference type="InterPro" id="IPR002110">
    <property type="entry name" value="Ankyrin_rpt"/>
</dbReference>
<dbReference type="AlphaFoldDB" id="A0AAN8WA24"/>
<evidence type="ECO:0000313" key="2">
    <source>
        <dbReference type="Proteomes" id="UP001370490"/>
    </source>
</evidence>
<dbReference type="PANTHER" id="PTHR47303">
    <property type="match status" value="1"/>
</dbReference>
<sequence length="186" mass="20405">MIDTGDWKRAEAIFDQDESALTAKINPFGYNALQIAVELGHARFAVNTINRIPLEALKDRTNTGNTALNVAARSDCIDAARALVQRDPDLTQTRCNGNRAPILEAAINGSKAVLQFLCSATRDEDPSPFRGNDGAWVLYNAIANGLFDAAIADSFSRQNACDEKAFVLIKIQKVKLETSHQRRQSQ</sequence>
<keyword evidence="2" id="KW-1185">Reference proteome</keyword>
<dbReference type="Gene3D" id="1.25.40.20">
    <property type="entry name" value="Ankyrin repeat-containing domain"/>
    <property type="match status" value="1"/>
</dbReference>
<accession>A0AAN8WA24</accession>
<reference evidence="1 2" key="1">
    <citation type="submission" date="2023-12" db="EMBL/GenBank/DDBJ databases">
        <title>A high-quality genome assembly for Dillenia turbinata (Dilleniales).</title>
        <authorList>
            <person name="Chanderbali A."/>
        </authorList>
    </citation>
    <scope>NUCLEOTIDE SEQUENCE [LARGE SCALE GENOMIC DNA]</scope>
    <source>
        <strain evidence="1">LSX21</strain>
        <tissue evidence="1">Leaf</tissue>
    </source>
</reference>
<name>A0AAN8WA24_9MAGN</name>
<evidence type="ECO:0000313" key="1">
    <source>
        <dbReference type="EMBL" id="KAK6944751.1"/>
    </source>
</evidence>
<protein>
    <submittedName>
        <fullName evidence="1">Ankyrin repeat</fullName>
    </submittedName>
</protein>
<dbReference type="EMBL" id="JBAMMX010000003">
    <property type="protein sequence ID" value="KAK6944751.1"/>
    <property type="molecule type" value="Genomic_DNA"/>
</dbReference>
<organism evidence="1 2">
    <name type="scientific">Dillenia turbinata</name>
    <dbReference type="NCBI Taxonomy" id="194707"/>
    <lineage>
        <taxon>Eukaryota</taxon>
        <taxon>Viridiplantae</taxon>
        <taxon>Streptophyta</taxon>
        <taxon>Embryophyta</taxon>
        <taxon>Tracheophyta</taxon>
        <taxon>Spermatophyta</taxon>
        <taxon>Magnoliopsida</taxon>
        <taxon>eudicotyledons</taxon>
        <taxon>Gunneridae</taxon>
        <taxon>Pentapetalae</taxon>
        <taxon>Dilleniales</taxon>
        <taxon>Dilleniaceae</taxon>
        <taxon>Dillenia</taxon>
    </lineage>
</organism>
<dbReference type="Proteomes" id="UP001370490">
    <property type="component" value="Unassembled WGS sequence"/>
</dbReference>
<dbReference type="Pfam" id="PF12796">
    <property type="entry name" value="Ank_2"/>
    <property type="match status" value="1"/>
</dbReference>
<dbReference type="PANTHER" id="PTHR47303:SF1">
    <property type="entry name" value="NF-KAPPA-B INHIBITOR BETA"/>
    <property type="match status" value="1"/>
</dbReference>
<dbReference type="InterPro" id="IPR036770">
    <property type="entry name" value="Ankyrin_rpt-contain_sf"/>
</dbReference>
<gene>
    <name evidence="1" type="ORF">RJ641_025853</name>
</gene>
<dbReference type="SUPFAM" id="SSF48403">
    <property type="entry name" value="Ankyrin repeat"/>
    <property type="match status" value="1"/>
</dbReference>
<proteinExistence type="predicted"/>
<comment type="caution">
    <text evidence="1">The sequence shown here is derived from an EMBL/GenBank/DDBJ whole genome shotgun (WGS) entry which is preliminary data.</text>
</comment>